<evidence type="ECO:0000256" key="1">
    <source>
        <dbReference type="SAM" id="MobiDB-lite"/>
    </source>
</evidence>
<evidence type="ECO:0000313" key="3">
    <source>
        <dbReference type="Proteomes" id="UP000310200"/>
    </source>
</evidence>
<comment type="caution">
    <text evidence="2">The sequence shown here is derived from an EMBL/GenBank/DDBJ whole genome shotgun (WGS) entry which is preliminary data.</text>
</comment>
<dbReference type="EMBL" id="QBLH01002082">
    <property type="protein sequence ID" value="TGZ49895.1"/>
    <property type="molecule type" value="Genomic_DNA"/>
</dbReference>
<keyword evidence="3" id="KW-1185">Reference proteome</keyword>
<feature type="region of interest" description="Disordered" evidence="1">
    <location>
        <begin position="21"/>
        <end position="48"/>
    </location>
</feature>
<sequence length="167" mass="19680">MTSLESRRGRRLTRARPFMRYHSKGRHGTRRPAWSPDGRASSSSSTTATTWRTDAVPKLFSFRSFGFAHGSISYFNYRFDALSLKHTANLFKEIRAVRRKAVFLPWDIHIFSRNFWDLQTKDLKARESKDHRIKKSEKQKKIEIRPLITIATSRDMCNYIKNRNQAI</sequence>
<organism evidence="2 3">
    <name type="scientific">Temnothorax longispinosus</name>
    <dbReference type="NCBI Taxonomy" id="300112"/>
    <lineage>
        <taxon>Eukaryota</taxon>
        <taxon>Metazoa</taxon>
        <taxon>Ecdysozoa</taxon>
        <taxon>Arthropoda</taxon>
        <taxon>Hexapoda</taxon>
        <taxon>Insecta</taxon>
        <taxon>Pterygota</taxon>
        <taxon>Neoptera</taxon>
        <taxon>Endopterygota</taxon>
        <taxon>Hymenoptera</taxon>
        <taxon>Apocrita</taxon>
        <taxon>Aculeata</taxon>
        <taxon>Formicoidea</taxon>
        <taxon>Formicidae</taxon>
        <taxon>Myrmicinae</taxon>
        <taxon>Temnothorax</taxon>
    </lineage>
</organism>
<protein>
    <submittedName>
        <fullName evidence="2">Uncharacterized protein</fullName>
    </submittedName>
</protein>
<name>A0A4S2KJV3_9HYME</name>
<dbReference type="AlphaFoldDB" id="A0A4S2KJV3"/>
<dbReference type="Proteomes" id="UP000310200">
    <property type="component" value="Unassembled WGS sequence"/>
</dbReference>
<evidence type="ECO:0000313" key="2">
    <source>
        <dbReference type="EMBL" id="TGZ49895.1"/>
    </source>
</evidence>
<gene>
    <name evidence="2" type="ORF">DBV15_05943</name>
</gene>
<feature type="compositionally biased region" description="Basic residues" evidence="1">
    <location>
        <begin position="21"/>
        <end position="30"/>
    </location>
</feature>
<accession>A0A4S2KJV3</accession>
<reference evidence="2 3" key="1">
    <citation type="journal article" date="2019" name="Philos. Trans. R. Soc. Lond., B, Biol. Sci.">
        <title>Ant behaviour and brain gene expression of defending hosts depend on the ecological success of the intruding social parasite.</title>
        <authorList>
            <person name="Kaur R."/>
            <person name="Stoldt M."/>
            <person name="Jongepier E."/>
            <person name="Feldmeyer B."/>
            <person name="Menzel F."/>
            <person name="Bornberg-Bauer E."/>
            <person name="Foitzik S."/>
        </authorList>
    </citation>
    <scope>NUCLEOTIDE SEQUENCE [LARGE SCALE GENOMIC DNA]</scope>
    <source>
        <tissue evidence="2">Whole body</tissue>
    </source>
</reference>
<proteinExistence type="predicted"/>